<protein>
    <recommendedName>
        <fullName evidence="2">2-polyprenyl-6-hydroxyphenol methylase</fullName>
    </recommendedName>
</protein>
<comment type="caution">
    <text evidence="1">The sequence shown here is derived from an EMBL/GenBank/DDBJ whole genome shotgun (WGS) entry which is preliminary data.</text>
</comment>
<dbReference type="Gene3D" id="3.40.50.150">
    <property type="entry name" value="Vaccinia Virus protein VP39"/>
    <property type="match status" value="1"/>
</dbReference>
<dbReference type="Pfam" id="PF13489">
    <property type="entry name" value="Methyltransf_23"/>
    <property type="match status" value="1"/>
</dbReference>
<dbReference type="EMBL" id="VSSQ01000008">
    <property type="protein sequence ID" value="MPL58984.1"/>
    <property type="molecule type" value="Genomic_DNA"/>
</dbReference>
<name>A0A644SWH9_9ZZZZ</name>
<reference evidence="1" key="1">
    <citation type="submission" date="2019-08" db="EMBL/GenBank/DDBJ databases">
        <authorList>
            <person name="Kucharzyk K."/>
            <person name="Murdoch R.W."/>
            <person name="Higgins S."/>
            <person name="Loffler F."/>
        </authorList>
    </citation>
    <scope>NUCLEOTIDE SEQUENCE</scope>
</reference>
<proteinExistence type="predicted"/>
<gene>
    <name evidence="1" type="ORF">SDC9_04531</name>
</gene>
<dbReference type="AlphaFoldDB" id="A0A644SWH9"/>
<dbReference type="InterPro" id="IPR029063">
    <property type="entry name" value="SAM-dependent_MTases_sf"/>
</dbReference>
<dbReference type="SUPFAM" id="SSF53335">
    <property type="entry name" value="S-adenosyl-L-methionine-dependent methyltransferases"/>
    <property type="match status" value="1"/>
</dbReference>
<evidence type="ECO:0008006" key="2">
    <source>
        <dbReference type="Google" id="ProtNLM"/>
    </source>
</evidence>
<sequence length="227" mass="25884">MRGPRHCRLCKSASTRSFAAEGKGATKTYVRCEECGFVGLLPRCFPNKKEEKARYLLHTNDEKSKGYREYLERFLDQALSPYLRPGSSVLDFGSGPAEPPLLPSLIRARGYGCSIYDPYFAPGRAWRARKFSAIALHEVVEHLRRPRQSLLYLVARLSPGGILAIRTRFVPDTVDAFIPWWYRMDSTHLGFFSPESLSRLFEPAGLKLLRSIEPDIMIFRARKVSPQ</sequence>
<accession>A0A644SWH9</accession>
<evidence type="ECO:0000313" key="1">
    <source>
        <dbReference type="EMBL" id="MPL58984.1"/>
    </source>
</evidence>
<organism evidence="1">
    <name type="scientific">bioreactor metagenome</name>
    <dbReference type="NCBI Taxonomy" id="1076179"/>
    <lineage>
        <taxon>unclassified sequences</taxon>
        <taxon>metagenomes</taxon>
        <taxon>ecological metagenomes</taxon>
    </lineage>
</organism>